<dbReference type="Proteomes" id="UP001596139">
    <property type="component" value="Unassembled WGS sequence"/>
</dbReference>
<proteinExistence type="predicted"/>
<accession>A0ABW1MQT6</accession>
<evidence type="ECO:0000313" key="2">
    <source>
        <dbReference type="Proteomes" id="UP001596139"/>
    </source>
</evidence>
<sequence>MDSAHQETQAEHAQEVTVECSGCRPEDAAAIFGALRTSFASDREADDVPHETAGAGPSVWTATFEVKRPRDMPGPTQLSAPCTISLQGGYQAVDELRKALLPAFVVSVAGTAAGDQEEEVQLRLESR</sequence>
<evidence type="ECO:0000313" key="1">
    <source>
        <dbReference type="EMBL" id="MFC6065322.1"/>
    </source>
</evidence>
<organism evidence="1 2">
    <name type="scientific">Streptomyces ochraceiscleroticus</name>
    <dbReference type="NCBI Taxonomy" id="47761"/>
    <lineage>
        <taxon>Bacteria</taxon>
        <taxon>Bacillati</taxon>
        <taxon>Actinomycetota</taxon>
        <taxon>Actinomycetes</taxon>
        <taxon>Kitasatosporales</taxon>
        <taxon>Streptomycetaceae</taxon>
        <taxon>Streptomyces</taxon>
    </lineage>
</organism>
<reference evidence="2" key="1">
    <citation type="journal article" date="2019" name="Int. J. Syst. Evol. Microbiol.">
        <title>The Global Catalogue of Microorganisms (GCM) 10K type strain sequencing project: providing services to taxonomists for standard genome sequencing and annotation.</title>
        <authorList>
            <consortium name="The Broad Institute Genomics Platform"/>
            <consortium name="The Broad Institute Genome Sequencing Center for Infectious Disease"/>
            <person name="Wu L."/>
            <person name="Ma J."/>
        </authorList>
    </citation>
    <scope>NUCLEOTIDE SEQUENCE [LARGE SCALE GENOMIC DNA]</scope>
    <source>
        <strain evidence="2">CGMCC 1.15180</strain>
    </source>
</reference>
<keyword evidence="2" id="KW-1185">Reference proteome</keyword>
<dbReference type="RefSeq" id="WP_031061463.1">
    <property type="nucleotide sequence ID" value="NZ_JBHSPX010000007.1"/>
</dbReference>
<comment type="caution">
    <text evidence="1">The sequence shown here is derived from an EMBL/GenBank/DDBJ whole genome shotgun (WGS) entry which is preliminary data.</text>
</comment>
<protein>
    <submittedName>
        <fullName evidence="1">Uncharacterized protein</fullName>
    </submittedName>
</protein>
<dbReference type="EMBL" id="JBHSPX010000007">
    <property type="protein sequence ID" value="MFC6065322.1"/>
    <property type="molecule type" value="Genomic_DNA"/>
</dbReference>
<gene>
    <name evidence="1" type="ORF">ACFP4F_22660</name>
</gene>
<name>A0ABW1MQT6_9ACTN</name>